<feature type="domain" description="Gfo/Idh/MocA-like oxidoreductase N-terminal" evidence="1">
    <location>
        <begin position="61"/>
        <end position="132"/>
    </location>
</feature>
<dbReference type="AlphaFoldDB" id="A0A6J4H8P0"/>
<gene>
    <name evidence="2" type="ORF">AVDCRST_MAG77-212</name>
</gene>
<dbReference type="GO" id="GO:0000166">
    <property type="term" value="F:nucleotide binding"/>
    <property type="evidence" value="ECO:0007669"/>
    <property type="project" value="InterPro"/>
</dbReference>
<dbReference type="PANTHER" id="PTHR43377:SF1">
    <property type="entry name" value="BILIVERDIN REDUCTASE A"/>
    <property type="match status" value="1"/>
</dbReference>
<dbReference type="PANTHER" id="PTHR43377">
    <property type="entry name" value="BILIVERDIN REDUCTASE A"/>
    <property type="match status" value="1"/>
</dbReference>
<dbReference type="EMBL" id="CADCTC010000015">
    <property type="protein sequence ID" value="CAA9216157.1"/>
    <property type="molecule type" value="Genomic_DNA"/>
</dbReference>
<name>A0A6J4H8P0_9CHLR</name>
<reference evidence="2" key="1">
    <citation type="submission" date="2020-02" db="EMBL/GenBank/DDBJ databases">
        <authorList>
            <person name="Meier V. D."/>
        </authorList>
    </citation>
    <scope>NUCLEOTIDE SEQUENCE</scope>
    <source>
        <strain evidence="2">AVDCRST_MAG77</strain>
    </source>
</reference>
<organism evidence="2">
    <name type="scientific">uncultured Chloroflexota bacterium</name>
    <dbReference type="NCBI Taxonomy" id="166587"/>
    <lineage>
        <taxon>Bacteria</taxon>
        <taxon>Bacillati</taxon>
        <taxon>Chloroflexota</taxon>
        <taxon>environmental samples</taxon>
    </lineage>
</organism>
<dbReference type="Gene3D" id="3.30.360.10">
    <property type="entry name" value="Dihydrodipicolinate Reductase, domain 2"/>
    <property type="match status" value="1"/>
</dbReference>
<sequence length="301" mass="32664">MAILLGIVDCDTSHVVAFTERLNHVGIAEDQWVNGAQVVAAVPLPSLISQERIEPFTEKLRGYGIEILPRSEELLGRIDGVLIEAVDGSVHLERALPFIEAGLPVWIDKPLACSTADARQLVGAARRKGVPLLSASALRFDLPVQEVHSRREELGAVLGVDAYTPATTHPRNPGFFHYAVHGVEIVYALMGRGCQTVRCVHTEGADVAVGDWSDGRLGTVRGTRQGAYGLGFTAFCEKGVVAQSSSKYYYRELLTRIVETFQTGTSPVSGEELIEVVAFQEAANLSMERNGQPVALEELTR</sequence>
<evidence type="ECO:0000313" key="2">
    <source>
        <dbReference type="EMBL" id="CAA9216157.1"/>
    </source>
</evidence>
<dbReference type="Gene3D" id="3.40.50.720">
    <property type="entry name" value="NAD(P)-binding Rossmann-like Domain"/>
    <property type="match status" value="1"/>
</dbReference>
<dbReference type="InterPro" id="IPR000683">
    <property type="entry name" value="Gfo/Idh/MocA-like_OxRdtase_N"/>
</dbReference>
<proteinExistence type="predicted"/>
<dbReference type="Pfam" id="PF01408">
    <property type="entry name" value="GFO_IDH_MocA"/>
    <property type="match status" value="1"/>
</dbReference>
<dbReference type="InterPro" id="IPR051450">
    <property type="entry name" value="Gfo/Idh/MocA_Oxidoreductases"/>
</dbReference>
<accession>A0A6J4H8P0</accession>
<protein>
    <recommendedName>
        <fullName evidence="1">Gfo/Idh/MocA-like oxidoreductase N-terminal domain-containing protein</fullName>
    </recommendedName>
</protein>
<dbReference type="SUPFAM" id="SSF51735">
    <property type="entry name" value="NAD(P)-binding Rossmann-fold domains"/>
    <property type="match status" value="1"/>
</dbReference>
<evidence type="ECO:0000259" key="1">
    <source>
        <dbReference type="Pfam" id="PF01408"/>
    </source>
</evidence>
<dbReference type="InterPro" id="IPR036291">
    <property type="entry name" value="NAD(P)-bd_dom_sf"/>
</dbReference>